<protein>
    <submittedName>
        <fullName evidence="1">DUF2993 domain-containing protein</fullName>
    </submittedName>
</protein>
<comment type="caution">
    <text evidence="1">The sequence shown here is derived from an EMBL/GenBank/DDBJ whole genome shotgun (WGS) entry which is preliminary data.</text>
</comment>
<dbReference type="Pfam" id="PF11209">
    <property type="entry name" value="LmeA"/>
    <property type="match status" value="1"/>
</dbReference>
<gene>
    <name evidence="1" type="ORF">D8Y23_01920</name>
</gene>
<evidence type="ECO:0000313" key="1">
    <source>
        <dbReference type="EMBL" id="RWR22730.1"/>
    </source>
</evidence>
<dbReference type="EMBL" id="RBZY01000004">
    <property type="protein sequence ID" value="RWR22730.1"/>
    <property type="molecule type" value="Genomic_DNA"/>
</dbReference>
<dbReference type="InterPro" id="IPR021373">
    <property type="entry name" value="DUF2993"/>
</dbReference>
<accession>A0A443JQE6</accession>
<proteinExistence type="predicted"/>
<dbReference type="OrthoDB" id="5123569at2"/>
<reference evidence="1 2" key="1">
    <citation type="journal article" date="2018" name="Front. Microbiol.">
        <title>Novel Insights Into Bacterial Dimethylsulfoniopropionate Catabolism in the East China Sea.</title>
        <authorList>
            <person name="Liu J."/>
            <person name="Liu J."/>
            <person name="Zhang S.H."/>
            <person name="Liang J."/>
            <person name="Lin H."/>
            <person name="Song D."/>
            <person name="Yang G.P."/>
            <person name="Todd J.D."/>
            <person name="Zhang X.H."/>
        </authorList>
    </citation>
    <scope>NUCLEOTIDE SEQUENCE [LARGE SCALE GENOMIC DNA]</scope>
    <source>
        <strain evidence="1 2">ZYFD042</strain>
    </source>
</reference>
<sequence>MTDATHPRRRTGRMIAIVVIVLVVIAGVLVAAEVIARSAVANTVRSLVVQQVGLPADQQVDVEVPGIVLPQLVKGRLDQVAVSAPDVVLGPLNGDVRVDLQDVPVAGDAPAAGGSASVRLDPDQLRALLAQIPDFPADTVGTAAPDVTLSTEFSVFGISIPVGISATPGAADGDLTLTPTAFDLGGNRVDADTLRGQLGGVADRAVQTWRLCIADRLPAGLTLDGVSVQGEDVVATFAIDGRLLNDPALQQNGTCG</sequence>
<evidence type="ECO:0000313" key="2">
    <source>
        <dbReference type="Proteomes" id="UP000285970"/>
    </source>
</evidence>
<name>A0A443JQE6_9MICO</name>
<dbReference type="Proteomes" id="UP000285970">
    <property type="component" value="Unassembled WGS sequence"/>
</dbReference>
<dbReference type="AlphaFoldDB" id="A0A443JQE6"/>
<dbReference type="RefSeq" id="WP_128216479.1">
    <property type="nucleotide sequence ID" value="NZ_RBZY01000004.1"/>
</dbReference>
<organism evidence="1 2">
    <name type="scientific">Microbacterium enclense</name>
    <dbReference type="NCBI Taxonomy" id="993073"/>
    <lineage>
        <taxon>Bacteria</taxon>
        <taxon>Bacillati</taxon>
        <taxon>Actinomycetota</taxon>
        <taxon>Actinomycetes</taxon>
        <taxon>Micrococcales</taxon>
        <taxon>Microbacteriaceae</taxon>
        <taxon>Microbacterium</taxon>
    </lineage>
</organism>